<evidence type="ECO:0000259" key="4">
    <source>
        <dbReference type="PROSITE" id="PS51406"/>
    </source>
</evidence>
<dbReference type="PROSITE" id="PS51406">
    <property type="entry name" value="FIBRINOGEN_C_2"/>
    <property type="match status" value="1"/>
</dbReference>
<dbReference type="Pfam" id="PF00754">
    <property type="entry name" value="F5_F8_type_C"/>
    <property type="match status" value="1"/>
</dbReference>
<dbReference type="Gene3D" id="2.60.120.1000">
    <property type="match status" value="1"/>
</dbReference>
<evidence type="ECO:0000256" key="2">
    <source>
        <dbReference type="SAM" id="SignalP"/>
    </source>
</evidence>
<feature type="domain" description="Fibrinogen C-terminal" evidence="4">
    <location>
        <begin position="448"/>
        <end position="507"/>
    </location>
</feature>
<evidence type="ECO:0000256" key="1">
    <source>
        <dbReference type="ARBA" id="ARBA00022737"/>
    </source>
</evidence>
<dbReference type="InterPro" id="IPR008979">
    <property type="entry name" value="Galactose-bd-like_sf"/>
</dbReference>
<keyword evidence="6" id="KW-1185">Reference proteome</keyword>
<feature type="domain" description="F5/8 type C" evidence="3">
    <location>
        <begin position="283"/>
        <end position="435"/>
    </location>
</feature>
<dbReference type="Proteomes" id="UP000033452">
    <property type="component" value="Unassembled WGS sequence"/>
</dbReference>
<dbReference type="SUPFAM" id="SSF56496">
    <property type="entry name" value="Fibrinogen C-terminal domain-like"/>
    <property type="match status" value="1"/>
</dbReference>
<sequence length="652" mass="71831">MRAILGIVAILITIIVNSAHAFTLIEDIAVTNEKQTITFNGYTDPVIISSVPTLNDSEPGVVSISNVTSTSFDVQFKEWPYLDGMHEEERVSFLVVENGRHQLDDGSIWEAGKFNLKSGNAQLFFKESFAHTPNVLLSGQTQNRSDAYTLRASSVSKLTLGADLEVQELGSTHAEETIGYLAIYKETNNGFTNENLAYNLTHQATNQTGFQTLNGKLFIQEEQSKDSETNHVLEVVNILNLKNKLFAQDITHYGKDTMSLRLETSSTFTIEPGDKTGQYGNIALIGSNGLTESSYTTSQSYYADSASGAFDGYNNSTLVNNDATEGKIKRGIWLSTVVQEHWLQVAFEKQAYITSFRLMVHNSAADLGMGVKDITLQVSDDNTNFIDHESFTLTRSYDQTVELTQPAIGKYVRLKIHSTHGHNYRVISELEYYGGFVGNGTPEVPTEEPNPANGITCATIKQDNPAAGSGFYEIDPDGDNGIAPFSAYCEMTQNNGGWALVAHHSDGLESIVHTSPVTLNTVGVLANDQWQAIRDNMTTGMMFVDEHSKVSQISKSKLVNANCISVKQNNDLTEPQVPYDIAVLWHNENTGCSMSGLDYSFIALSIKSTSRGDGYLRAGASLYQHSVKFDVWPYSHGTYSGAEQNTLYYYVK</sequence>
<dbReference type="Pfam" id="PF00147">
    <property type="entry name" value="Fibrinogen_C"/>
    <property type="match status" value="1"/>
</dbReference>
<keyword evidence="1" id="KW-0677">Repeat</keyword>
<accession>A0A0F4R3E3</accession>
<evidence type="ECO:0000313" key="5">
    <source>
        <dbReference type="EMBL" id="KJZ13337.1"/>
    </source>
</evidence>
<dbReference type="InterPro" id="IPR002181">
    <property type="entry name" value="Fibrinogen_a/b/g_C_dom"/>
</dbReference>
<dbReference type="SUPFAM" id="SSF49785">
    <property type="entry name" value="Galactose-binding domain-like"/>
    <property type="match status" value="1"/>
</dbReference>
<feature type="chain" id="PRO_5002476329" description="Fibrinogen C-terminal domain-containing protein" evidence="2">
    <location>
        <begin position="22"/>
        <end position="652"/>
    </location>
</feature>
<evidence type="ECO:0000313" key="6">
    <source>
        <dbReference type="Proteomes" id="UP000033452"/>
    </source>
</evidence>
<gene>
    <name evidence="5" type="ORF">TW77_00070</name>
</gene>
<dbReference type="InterPro" id="IPR000421">
    <property type="entry name" value="FA58C"/>
</dbReference>
<comment type="caution">
    <text evidence="5">The sequence shown here is derived from an EMBL/GenBank/DDBJ whole genome shotgun (WGS) entry which is preliminary data.</text>
</comment>
<feature type="signal peptide" evidence="2">
    <location>
        <begin position="1"/>
        <end position="21"/>
    </location>
</feature>
<dbReference type="PATRIC" id="fig|43658.5.peg.10"/>
<reference evidence="5 6" key="1">
    <citation type="journal article" date="2015" name="BMC Genomics">
        <title>Genome mining reveals unlocked bioactive potential of marine Gram-negative bacteria.</title>
        <authorList>
            <person name="Machado H."/>
            <person name="Sonnenschein E.C."/>
            <person name="Melchiorsen J."/>
            <person name="Gram L."/>
        </authorList>
    </citation>
    <scope>NUCLEOTIDE SEQUENCE [LARGE SCALE GENOMIC DNA]</scope>
    <source>
        <strain evidence="5 6">S2471</strain>
    </source>
</reference>
<proteinExistence type="predicted"/>
<evidence type="ECO:0008006" key="7">
    <source>
        <dbReference type="Google" id="ProtNLM"/>
    </source>
</evidence>
<dbReference type="EMBL" id="JXYA01000001">
    <property type="protein sequence ID" value="KJZ13337.1"/>
    <property type="molecule type" value="Genomic_DNA"/>
</dbReference>
<dbReference type="InterPro" id="IPR036056">
    <property type="entry name" value="Fibrinogen-like_C"/>
</dbReference>
<dbReference type="Gene3D" id="2.60.120.260">
    <property type="entry name" value="Galactose-binding domain-like"/>
    <property type="match status" value="1"/>
</dbReference>
<name>A0A0F4R3E3_9GAMM</name>
<protein>
    <recommendedName>
        <fullName evidence="7">Fibrinogen C-terminal domain-containing protein</fullName>
    </recommendedName>
</protein>
<dbReference type="RefSeq" id="WP_046002930.1">
    <property type="nucleotide sequence ID" value="NZ_JXYA01000001.1"/>
</dbReference>
<dbReference type="PROSITE" id="PS50022">
    <property type="entry name" value="FA58C_3"/>
    <property type="match status" value="1"/>
</dbReference>
<evidence type="ECO:0000259" key="3">
    <source>
        <dbReference type="PROSITE" id="PS50022"/>
    </source>
</evidence>
<dbReference type="OrthoDB" id="6396696at2"/>
<dbReference type="AlphaFoldDB" id="A0A0F4R3E3"/>
<keyword evidence="2" id="KW-0732">Signal</keyword>
<organism evidence="5 6">
    <name type="scientific">Pseudoalteromonas rubra</name>
    <dbReference type="NCBI Taxonomy" id="43658"/>
    <lineage>
        <taxon>Bacteria</taxon>
        <taxon>Pseudomonadati</taxon>
        <taxon>Pseudomonadota</taxon>
        <taxon>Gammaproteobacteria</taxon>
        <taxon>Alteromonadales</taxon>
        <taxon>Pseudoalteromonadaceae</taxon>
        <taxon>Pseudoalteromonas</taxon>
    </lineage>
</organism>
<dbReference type="NCBIfam" id="NF040941">
    <property type="entry name" value="GGGWT_bact"/>
    <property type="match status" value="1"/>
</dbReference>